<dbReference type="FunFam" id="3.30.70.330:FF:000040">
    <property type="entry name" value="Heterogeneous nuclear ribonucleoprotein A2/B1"/>
    <property type="match status" value="1"/>
</dbReference>
<name>M4BCY2_HYAAE</name>
<evidence type="ECO:0000313" key="6">
    <source>
        <dbReference type="EnsemblProtists" id="HpaP804148"/>
    </source>
</evidence>
<dbReference type="CDD" id="cd12325">
    <property type="entry name" value="RRM1_hnRNPA_hnRNPD_like"/>
    <property type="match status" value="1"/>
</dbReference>
<feature type="domain" description="RRM" evidence="5">
    <location>
        <begin position="130"/>
        <end position="207"/>
    </location>
</feature>
<dbReference type="Proteomes" id="UP000011713">
    <property type="component" value="Unassembled WGS sequence"/>
</dbReference>
<dbReference type="InterPro" id="IPR000504">
    <property type="entry name" value="RRM_dom"/>
</dbReference>
<feature type="compositionally biased region" description="Polar residues" evidence="4">
    <location>
        <begin position="605"/>
        <end position="617"/>
    </location>
</feature>
<sequence>MGESTDGKAAFFVGMCRKIFIGGLSYETTDEKLRSYFGAYGTVTDAVVMKDPISRRSRGFGFITYADPVCVDRALAQPNHVLDSRRVEAKRAVPRAESMRDVGSSSLSSRGIGTNLISSTSVSSAVGATKKIFVGGLHYETKDADFKKYFLQYGKVVSAEVMFNRETNKSRGFGFVIFESEVSVELVLQEKNHVLDGKSVEVKRAVPRTDIPPPRSVSSRGDSFSGPSGPGSVGSLDDVCSTTTPPVSLSGSVPSVSGLSAATGSDKMCRATSASANLMPNGMLRGYAAAVRYGGQGVSKASSSNAVLSSSSMTSNSDTSSTHKGMGFETSSVSGVADALSSLVLGDRGASCGSRFLGGNGIAASPPLSASSSRGSSDHLFDSGAVSATNGHRSPLDSALHPLDSDPVIEQWKLSPSSGPRRASEAPLASCFESSYLPHGLVDGSAESISNLSWQAAPWQQQSWGSPPLPRSQQQQLQQQQHQPPLPPTPTSLFSMFSNRRSGGTPFHGSSAWQSDTDGGFGRDASTATPDSDGFGSRTMGMGLSIDGGFVDNGVSPGTFGMHSERGNSASYRPSGGYLQQDYLSNDRLHGQQHQGTATAEHPLDSTQFERSMNSEVPSHADELRKEPSSLDYNLPSSAAEFHREFR</sequence>
<evidence type="ECO:0000256" key="4">
    <source>
        <dbReference type="SAM" id="MobiDB-lite"/>
    </source>
</evidence>
<dbReference type="EMBL" id="JH598146">
    <property type="status" value="NOT_ANNOTATED_CDS"/>
    <property type="molecule type" value="Genomic_DNA"/>
</dbReference>
<reference evidence="7" key="1">
    <citation type="journal article" date="2010" name="Science">
        <title>Signatures of adaptation to obligate biotrophy in the Hyaloperonospora arabidopsidis genome.</title>
        <authorList>
            <person name="Baxter L."/>
            <person name="Tripathy S."/>
            <person name="Ishaque N."/>
            <person name="Boot N."/>
            <person name="Cabral A."/>
            <person name="Kemen E."/>
            <person name="Thines M."/>
            <person name="Ah-Fong A."/>
            <person name="Anderson R."/>
            <person name="Badejoko W."/>
            <person name="Bittner-Eddy P."/>
            <person name="Boore J.L."/>
            <person name="Chibucos M.C."/>
            <person name="Coates M."/>
            <person name="Dehal P."/>
            <person name="Delehaunty K."/>
            <person name="Dong S."/>
            <person name="Downton P."/>
            <person name="Dumas B."/>
            <person name="Fabro G."/>
            <person name="Fronick C."/>
            <person name="Fuerstenberg S.I."/>
            <person name="Fulton L."/>
            <person name="Gaulin E."/>
            <person name="Govers F."/>
            <person name="Hughes L."/>
            <person name="Humphray S."/>
            <person name="Jiang R.H."/>
            <person name="Judelson H."/>
            <person name="Kamoun S."/>
            <person name="Kyung K."/>
            <person name="Meijer H."/>
            <person name="Minx P."/>
            <person name="Morris P."/>
            <person name="Nelson J."/>
            <person name="Phuntumart V."/>
            <person name="Qutob D."/>
            <person name="Rehmany A."/>
            <person name="Rougon-Cardoso A."/>
            <person name="Ryden P."/>
            <person name="Torto-Alalibo T."/>
            <person name="Studholme D."/>
            <person name="Wang Y."/>
            <person name="Win J."/>
            <person name="Wood J."/>
            <person name="Clifton S.W."/>
            <person name="Rogers J."/>
            <person name="Van den Ackerveken G."/>
            <person name="Jones J.D."/>
            <person name="McDowell J.M."/>
            <person name="Beynon J."/>
            <person name="Tyler B.M."/>
        </authorList>
    </citation>
    <scope>NUCLEOTIDE SEQUENCE [LARGE SCALE GENOMIC DNA]</scope>
    <source>
        <strain evidence="7">Emoy2</strain>
    </source>
</reference>
<protein>
    <recommendedName>
        <fullName evidence="5">RRM domain-containing protein</fullName>
    </recommendedName>
</protein>
<keyword evidence="7" id="KW-1185">Reference proteome</keyword>
<dbReference type="SUPFAM" id="SSF54928">
    <property type="entry name" value="RNA-binding domain, RBD"/>
    <property type="match status" value="2"/>
</dbReference>
<reference evidence="6" key="2">
    <citation type="submission" date="2015-06" db="UniProtKB">
        <authorList>
            <consortium name="EnsemblProtists"/>
        </authorList>
    </citation>
    <scope>IDENTIFICATION</scope>
    <source>
        <strain evidence="6">Emoy2</strain>
    </source>
</reference>
<dbReference type="FunFam" id="3.30.70.330:FF:000679">
    <property type="entry name" value="Heterogeneous nuclear ribonucleoprotein A1"/>
    <property type="match status" value="1"/>
</dbReference>
<feature type="compositionally biased region" description="Low complexity" evidence="4">
    <location>
        <begin position="459"/>
        <end position="483"/>
    </location>
</feature>
<dbReference type="EnsemblProtists" id="HpaT804148">
    <property type="protein sequence ID" value="HpaP804148"/>
    <property type="gene ID" value="HpaG804148"/>
</dbReference>
<dbReference type="eggNOG" id="KOG4205">
    <property type="taxonomic scope" value="Eukaryota"/>
</dbReference>
<dbReference type="OMA" id="DPVIEQW"/>
<evidence type="ECO:0000256" key="2">
    <source>
        <dbReference type="ARBA" id="ARBA00022884"/>
    </source>
</evidence>
<organism evidence="6 7">
    <name type="scientific">Hyaloperonospora arabidopsidis (strain Emoy2)</name>
    <name type="common">Downy mildew agent</name>
    <name type="synonym">Peronospora arabidopsidis</name>
    <dbReference type="NCBI Taxonomy" id="559515"/>
    <lineage>
        <taxon>Eukaryota</taxon>
        <taxon>Sar</taxon>
        <taxon>Stramenopiles</taxon>
        <taxon>Oomycota</taxon>
        <taxon>Peronosporomycetes</taxon>
        <taxon>Peronosporales</taxon>
        <taxon>Peronosporaceae</taxon>
        <taxon>Hyaloperonospora</taxon>
    </lineage>
</organism>
<dbReference type="InterPro" id="IPR035979">
    <property type="entry name" value="RBD_domain_sf"/>
</dbReference>
<dbReference type="HOGENOM" id="CLU_440395_0_0_1"/>
<dbReference type="PANTHER" id="PTHR48032">
    <property type="entry name" value="RNA-BINDING PROTEIN MUSASHI HOMOLOG RBP6"/>
    <property type="match status" value="1"/>
</dbReference>
<dbReference type="PROSITE" id="PS50102">
    <property type="entry name" value="RRM"/>
    <property type="match status" value="2"/>
</dbReference>
<dbReference type="InterPro" id="IPR012677">
    <property type="entry name" value="Nucleotide-bd_a/b_plait_sf"/>
</dbReference>
<evidence type="ECO:0000259" key="5">
    <source>
        <dbReference type="PROSITE" id="PS50102"/>
    </source>
</evidence>
<dbReference type="AlphaFoldDB" id="M4BCY2"/>
<dbReference type="STRING" id="559515.M4BCY2"/>
<dbReference type="Pfam" id="PF00076">
    <property type="entry name" value="RRM_1"/>
    <property type="match status" value="2"/>
</dbReference>
<accession>M4BCY2</accession>
<dbReference type="VEuPathDB" id="FungiDB:HpaG804148"/>
<dbReference type="PANTHER" id="PTHR48032:SF6">
    <property type="entry name" value="RNA-BINDING (RRM_RBD_RNP MOTIFS) FAMILY PROTEIN"/>
    <property type="match status" value="1"/>
</dbReference>
<feature type="region of interest" description="Disordered" evidence="4">
    <location>
        <begin position="367"/>
        <end position="403"/>
    </location>
</feature>
<keyword evidence="2 3" id="KW-0694">RNA-binding</keyword>
<feature type="region of interest" description="Disordered" evidence="4">
    <location>
        <begin position="560"/>
        <end position="647"/>
    </location>
</feature>
<dbReference type="GO" id="GO:0006417">
    <property type="term" value="P:regulation of translation"/>
    <property type="evidence" value="ECO:0007669"/>
    <property type="project" value="TreeGrafter"/>
</dbReference>
<proteinExistence type="predicted"/>
<evidence type="ECO:0000313" key="7">
    <source>
        <dbReference type="Proteomes" id="UP000011713"/>
    </source>
</evidence>
<keyword evidence="1" id="KW-0677">Repeat</keyword>
<evidence type="ECO:0000256" key="3">
    <source>
        <dbReference type="PROSITE-ProRule" id="PRU00176"/>
    </source>
</evidence>
<feature type="region of interest" description="Disordered" evidence="4">
    <location>
        <begin position="205"/>
        <end position="255"/>
    </location>
</feature>
<feature type="compositionally biased region" description="Low complexity" evidence="4">
    <location>
        <begin position="216"/>
        <end position="227"/>
    </location>
</feature>
<evidence type="ECO:0000256" key="1">
    <source>
        <dbReference type="ARBA" id="ARBA00022737"/>
    </source>
</evidence>
<dbReference type="Gene3D" id="3.30.70.330">
    <property type="match status" value="2"/>
</dbReference>
<feature type="region of interest" description="Disordered" evidence="4">
    <location>
        <begin position="459"/>
        <end position="537"/>
    </location>
</feature>
<dbReference type="GO" id="GO:0003729">
    <property type="term" value="F:mRNA binding"/>
    <property type="evidence" value="ECO:0007669"/>
    <property type="project" value="TreeGrafter"/>
</dbReference>
<feature type="compositionally biased region" description="Low complexity" evidence="4">
    <location>
        <begin position="233"/>
        <end position="255"/>
    </location>
</feature>
<dbReference type="SMART" id="SM00360">
    <property type="entry name" value="RRM"/>
    <property type="match status" value="2"/>
</dbReference>
<feature type="domain" description="RRM" evidence="5">
    <location>
        <begin position="17"/>
        <end position="94"/>
    </location>
</feature>
<feature type="compositionally biased region" description="Basic and acidic residues" evidence="4">
    <location>
        <begin position="619"/>
        <end position="629"/>
    </location>
</feature>
<dbReference type="InParanoid" id="M4BCY2"/>